<gene>
    <name evidence="3" type="primary">oprM</name>
    <name evidence="3" type="ORF">SAMEA4412677_00624</name>
</gene>
<protein>
    <submittedName>
        <fullName evidence="3">Outer membrane protein oprM</fullName>
    </submittedName>
</protein>
<dbReference type="PANTHER" id="PTHR30203:SF33">
    <property type="entry name" value="BLR4455 PROTEIN"/>
    <property type="match status" value="1"/>
</dbReference>
<dbReference type="PANTHER" id="PTHR30203">
    <property type="entry name" value="OUTER MEMBRANE CATION EFFLUX PROTEIN"/>
    <property type="match status" value="1"/>
</dbReference>
<dbReference type="GO" id="GO:0015562">
    <property type="term" value="F:efflux transmembrane transporter activity"/>
    <property type="evidence" value="ECO:0007669"/>
    <property type="project" value="InterPro"/>
</dbReference>
<accession>A0A239WTW6</accession>
<dbReference type="InterPro" id="IPR010131">
    <property type="entry name" value="MdtP/NodT-like"/>
</dbReference>
<dbReference type="RefSeq" id="WP_095070294.1">
    <property type="nucleotide sequence ID" value="NZ_LT906465.1"/>
</dbReference>
<dbReference type="NCBIfam" id="TIGR01845">
    <property type="entry name" value="outer_NodT"/>
    <property type="match status" value="1"/>
</dbReference>
<name>A0A239WTW6_9FLAO</name>
<evidence type="ECO:0000256" key="2">
    <source>
        <dbReference type="RuleBase" id="RU362097"/>
    </source>
</evidence>
<keyword evidence="4" id="KW-1185">Reference proteome</keyword>
<sequence>MKNLFKIKFIIPVVLPVVLSSCVAHHKYERPADIVDERLYRTDMIQQDSAGLGDLSWREIFTDAVLQNHISEALNNNLDIRIALQNIISAEAYLKQSKAAYFPTVSVGPAYTFNTPSLNTQSGQIVGDRRYLNSFELSGDFSWEADIWGKLSAQERAQMASYLGTTAAHKAVKSDLVAAVASAYYQLLTYDEQKRIISETIKIRNKNLETTKALKEAGTVTEVAVQQSEALVHNAESLLINIDTQLELLENAISLLKGKPSAKVERTTLAQQRIPENTDLGFAAKLLSNRADVMQAEYSLMNAFELTNAAKASFYPNLRITGSGGILSGDIDKLFSANSLFATVIGSLTQPILNKRQIRTQYEVSLATQERAYLNFRKTVLTAGKEVSDALRVYTAQDRFIELKQKELDNYQKSVEYSQQLVNYGMANYLEVLNASVNQLNAELNISNARLAKMQAGVELYRALGGGWK</sequence>
<evidence type="ECO:0000313" key="3">
    <source>
        <dbReference type="EMBL" id="SNV37104.1"/>
    </source>
</evidence>
<proteinExistence type="inferred from homology"/>
<dbReference type="Gene3D" id="2.20.200.10">
    <property type="entry name" value="Outer membrane efflux proteins (OEP)"/>
    <property type="match status" value="1"/>
</dbReference>
<dbReference type="SUPFAM" id="SSF56954">
    <property type="entry name" value="Outer membrane efflux proteins (OEP)"/>
    <property type="match status" value="1"/>
</dbReference>
<keyword evidence="2" id="KW-1134">Transmembrane beta strand</keyword>
<dbReference type="AlphaFoldDB" id="A0A239WTW6"/>
<dbReference type="Proteomes" id="UP000215196">
    <property type="component" value="Chromosome 1"/>
</dbReference>
<comment type="subcellular location">
    <subcellularLocation>
        <location evidence="2">Cell membrane</location>
        <topology evidence="2">Lipid-anchor</topology>
    </subcellularLocation>
</comment>
<organism evidence="3 4">
    <name type="scientific">Chryseobacterium taklimakanense</name>
    <dbReference type="NCBI Taxonomy" id="536441"/>
    <lineage>
        <taxon>Bacteria</taxon>
        <taxon>Pseudomonadati</taxon>
        <taxon>Bacteroidota</taxon>
        <taxon>Flavobacteriia</taxon>
        <taxon>Flavobacteriales</taxon>
        <taxon>Weeksellaceae</taxon>
        <taxon>Chryseobacterium group</taxon>
        <taxon>Chryseobacterium</taxon>
    </lineage>
</organism>
<keyword evidence="2" id="KW-0564">Palmitate</keyword>
<dbReference type="PROSITE" id="PS51257">
    <property type="entry name" value="PROKAR_LIPOPROTEIN"/>
    <property type="match status" value="1"/>
</dbReference>
<keyword evidence="2" id="KW-0449">Lipoprotein</keyword>
<dbReference type="InterPro" id="IPR003423">
    <property type="entry name" value="OMP_efflux"/>
</dbReference>
<dbReference type="GO" id="GO:0005886">
    <property type="term" value="C:plasma membrane"/>
    <property type="evidence" value="ECO:0007669"/>
    <property type="project" value="UniProtKB-SubCell"/>
</dbReference>
<comment type="similarity">
    <text evidence="1 2">Belongs to the outer membrane factor (OMF) (TC 1.B.17) family.</text>
</comment>
<evidence type="ECO:0000256" key="1">
    <source>
        <dbReference type="ARBA" id="ARBA00007613"/>
    </source>
</evidence>
<evidence type="ECO:0000313" key="4">
    <source>
        <dbReference type="Proteomes" id="UP000215196"/>
    </source>
</evidence>
<dbReference type="Gene3D" id="1.20.1600.10">
    <property type="entry name" value="Outer membrane efflux proteins (OEP)"/>
    <property type="match status" value="1"/>
</dbReference>
<dbReference type="EMBL" id="LT906465">
    <property type="protein sequence ID" value="SNV37104.1"/>
    <property type="molecule type" value="Genomic_DNA"/>
</dbReference>
<keyword evidence="2" id="KW-0472">Membrane</keyword>
<dbReference type="Pfam" id="PF02321">
    <property type="entry name" value="OEP"/>
    <property type="match status" value="2"/>
</dbReference>
<reference evidence="3 4" key="1">
    <citation type="submission" date="2017-06" db="EMBL/GenBank/DDBJ databases">
        <authorList>
            <consortium name="Pathogen Informatics"/>
        </authorList>
    </citation>
    <scope>NUCLEOTIDE SEQUENCE [LARGE SCALE GENOMIC DNA]</scope>
    <source>
        <strain evidence="3 4">NCTC13490</strain>
    </source>
</reference>
<dbReference type="KEGG" id="ctak:4412677_00624"/>
<keyword evidence="2" id="KW-0812">Transmembrane</keyword>